<dbReference type="Proteomes" id="UP000688137">
    <property type="component" value="Unassembled WGS sequence"/>
</dbReference>
<sequence>MFSLIKNIKRMIRSYDNFGVSLNFNIGNRKQYQSVCGGLMSIVMTIVLMYIFITGLIRLLVRDKFQVLKLYIQIDVQQLQNMNPDYQEMNITNFMFAIKLDNPFSIYYPNDIKIAYDIGMFQTQITKLANGTRIKTVLNKISLEQCQAEHFQYVNYEGFQDIYADLKAYLCLPKNFSLKLQGTYNSEFFQYPSLKISICYREECYTKEQIDYLAQNKSILLSLSTLIQSSIYMRDSTDNYLLRYLNSDFYLQTTLKEESKADIFFKNNKIIADNSILSLYKEEEKKDFWSFSLYNYREFRGYHDQPSTIFSLNFRISQDYEQTKKTADTLDSFLSYFGGMLKIISTIFGLVALQYNEMGLKISLANHLYQFNIPKKKNGKFEFSYDKLLSYIQASINRVSELQKKLKHHTKSIIKTSMVMKAWNSQKFSNASISNQQTQQREQTEAPYIDNLTYQKYVEQLQDYKGNFLQRLITIFHTTRHDLRLGINFLFYEFLCCTCCEQIEVTRKMIHQCKTVIDKDLDIVHLLQKIQEIDKLKSIILEKDQIRVFNYTPKPIININPSYQHQPTEEANGIELFQQLNSWRQKHRIRRMKNSSHKPKRLIKIYDAYSRLKQQHNNKKNQRIIQLLGPTIEMIFQKYYEIQNMAKAMNSDKNDNFDNAIQISDVQMDADFPENNYHNNKRVNTSIEDSHKTKLQQIAPKTLENKDEEFLQWD</sequence>
<dbReference type="GO" id="GO:0007131">
    <property type="term" value="P:reciprocal meiotic recombination"/>
    <property type="evidence" value="ECO:0007669"/>
    <property type="project" value="TreeGrafter"/>
</dbReference>
<keyword evidence="1" id="KW-0812">Transmembrane</keyword>
<dbReference type="EMBL" id="CAJJDM010000012">
    <property type="protein sequence ID" value="CAD8050545.1"/>
    <property type="molecule type" value="Genomic_DNA"/>
</dbReference>
<dbReference type="PANTHER" id="PTHR31398">
    <property type="entry name" value="MEIOTIC NUCLEAR DIVISION PROTEIN 1 HOMOLOG"/>
    <property type="match status" value="1"/>
</dbReference>
<reference evidence="2" key="1">
    <citation type="submission" date="2021-01" db="EMBL/GenBank/DDBJ databases">
        <authorList>
            <consortium name="Genoscope - CEA"/>
            <person name="William W."/>
        </authorList>
    </citation>
    <scope>NUCLEOTIDE SEQUENCE</scope>
</reference>
<comment type="caution">
    <text evidence="2">The sequence shown here is derived from an EMBL/GenBank/DDBJ whole genome shotgun (WGS) entry which is preliminary data.</text>
</comment>
<evidence type="ECO:0008006" key="4">
    <source>
        <dbReference type="Google" id="ProtNLM"/>
    </source>
</evidence>
<keyword evidence="1" id="KW-0472">Membrane</keyword>
<evidence type="ECO:0000256" key="1">
    <source>
        <dbReference type="SAM" id="Phobius"/>
    </source>
</evidence>
<organism evidence="2 3">
    <name type="scientific">Paramecium primaurelia</name>
    <dbReference type="NCBI Taxonomy" id="5886"/>
    <lineage>
        <taxon>Eukaryota</taxon>
        <taxon>Sar</taxon>
        <taxon>Alveolata</taxon>
        <taxon>Ciliophora</taxon>
        <taxon>Intramacronucleata</taxon>
        <taxon>Oligohymenophorea</taxon>
        <taxon>Peniculida</taxon>
        <taxon>Parameciidae</taxon>
        <taxon>Paramecium</taxon>
    </lineage>
</organism>
<keyword evidence="1" id="KW-1133">Transmembrane helix</keyword>
<feature type="transmembrane region" description="Helical" evidence="1">
    <location>
        <begin position="39"/>
        <end position="61"/>
    </location>
</feature>
<proteinExistence type="predicted"/>
<accession>A0A8S1KA54</accession>
<keyword evidence="3" id="KW-1185">Reference proteome</keyword>
<dbReference type="PANTHER" id="PTHR31398:SF0">
    <property type="entry name" value="MEIOTIC NUCLEAR DIVISION PROTEIN 1 HOMOLOG"/>
    <property type="match status" value="1"/>
</dbReference>
<dbReference type="AlphaFoldDB" id="A0A8S1KA54"/>
<name>A0A8S1KA54_PARPR</name>
<evidence type="ECO:0000313" key="2">
    <source>
        <dbReference type="EMBL" id="CAD8050545.1"/>
    </source>
</evidence>
<protein>
    <recommendedName>
        <fullName evidence="4">Transmembrane protein</fullName>
    </recommendedName>
</protein>
<dbReference type="OMA" id="ALQYNEM"/>
<gene>
    <name evidence="2" type="ORF">PPRIM_AZ9-3.1.T0170111</name>
</gene>
<evidence type="ECO:0000313" key="3">
    <source>
        <dbReference type="Proteomes" id="UP000688137"/>
    </source>
</evidence>
<dbReference type="GO" id="GO:0005634">
    <property type="term" value="C:nucleus"/>
    <property type="evidence" value="ECO:0007669"/>
    <property type="project" value="TreeGrafter"/>
</dbReference>